<dbReference type="Proteomes" id="UP000198420">
    <property type="component" value="Unassembled WGS sequence"/>
</dbReference>
<dbReference type="SMART" id="SM00487">
    <property type="entry name" value="DEXDc"/>
    <property type="match status" value="1"/>
</dbReference>
<dbReference type="Pfam" id="PF17191">
    <property type="entry name" value="RecG_wedge"/>
    <property type="match status" value="1"/>
</dbReference>
<evidence type="ECO:0000259" key="9">
    <source>
        <dbReference type="PROSITE" id="PS50819"/>
    </source>
</evidence>
<keyword evidence="4 12" id="KW-0347">Helicase</keyword>
<keyword evidence="7" id="KW-0234">DNA repair</keyword>
<dbReference type="Gene3D" id="3.10.28.10">
    <property type="entry name" value="Homing endonucleases"/>
    <property type="match status" value="1"/>
</dbReference>
<evidence type="ECO:0000313" key="13">
    <source>
        <dbReference type="Proteomes" id="UP000198420"/>
    </source>
</evidence>
<gene>
    <name evidence="12" type="ORF">SAMN06265355_106332</name>
</gene>
<dbReference type="Pfam" id="PF14528">
    <property type="entry name" value="LAGLIDADG_3"/>
    <property type="match status" value="1"/>
</dbReference>
<dbReference type="EMBL" id="FZNP01000006">
    <property type="protein sequence ID" value="SNR76081.1"/>
    <property type="molecule type" value="Genomic_DNA"/>
</dbReference>
<keyword evidence="5" id="KW-0067">ATP-binding</keyword>
<dbReference type="CDD" id="cd04488">
    <property type="entry name" value="RecG_wedge_OBF"/>
    <property type="match status" value="1"/>
</dbReference>
<dbReference type="InterPro" id="IPR045562">
    <property type="entry name" value="RecG_dom3_C"/>
</dbReference>
<dbReference type="GO" id="GO:0006281">
    <property type="term" value="P:DNA repair"/>
    <property type="evidence" value="ECO:0007669"/>
    <property type="project" value="UniProtKB-KW"/>
</dbReference>
<dbReference type="PANTHER" id="PTHR47964:SF1">
    <property type="entry name" value="ATP-DEPENDENT DNA HELICASE HOMOLOG RECG, CHLOROPLASTIC"/>
    <property type="match status" value="1"/>
</dbReference>
<evidence type="ECO:0000256" key="1">
    <source>
        <dbReference type="ARBA" id="ARBA00022741"/>
    </source>
</evidence>
<dbReference type="InterPro" id="IPR004860">
    <property type="entry name" value="LAGLIDADG_dom"/>
</dbReference>
<dbReference type="SUPFAM" id="SSF51294">
    <property type="entry name" value="Hedgehog/intein (Hint) domain"/>
    <property type="match status" value="1"/>
</dbReference>
<feature type="domain" description="DOD-type homing endonuclease" evidence="9">
    <location>
        <begin position="429"/>
        <end position="564"/>
    </location>
</feature>
<dbReference type="AlphaFoldDB" id="A0A238YZG7"/>
<evidence type="ECO:0000256" key="8">
    <source>
        <dbReference type="ARBA" id="ARBA00049819"/>
    </source>
</evidence>
<evidence type="ECO:0000256" key="6">
    <source>
        <dbReference type="ARBA" id="ARBA00023125"/>
    </source>
</evidence>
<keyword evidence="1" id="KW-0547">Nucleotide-binding</keyword>
<evidence type="ECO:0000259" key="10">
    <source>
        <dbReference type="PROSITE" id="PS51192"/>
    </source>
</evidence>
<dbReference type="Pfam" id="PF19833">
    <property type="entry name" value="RecG_dom3_C"/>
    <property type="match status" value="1"/>
</dbReference>
<keyword evidence="6" id="KW-0238">DNA-binding</keyword>
<accession>A0A238YZG7</accession>
<evidence type="ECO:0000256" key="5">
    <source>
        <dbReference type="ARBA" id="ARBA00022840"/>
    </source>
</evidence>
<evidence type="ECO:0000256" key="7">
    <source>
        <dbReference type="ARBA" id="ARBA00023204"/>
    </source>
</evidence>
<dbReference type="GO" id="GO:0003677">
    <property type="term" value="F:DNA binding"/>
    <property type="evidence" value="ECO:0007669"/>
    <property type="project" value="UniProtKB-KW"/>
</dbReference>
<dbReference type="SMART" id="SM00490">
    <property type="entry name" value="HELICc"/>
    <property type="match status" value="1"/>
</dbReference>
<dbReference type="PROSITE" id="PS50819">
    <property type="entry name" value="INTEIN_ENDONUCLEASE"/>
    <property type="match status" value="1"/>
</dbReference>
<dbReference type="PROSITE" id="PS51194">
    <property type="entry name" value="HELICASE_CTER"/>
    <property type="match status" value="1"/>
</dbReference>
<dbReference type="InterPro" id="IPR047112">
    <property type="entry name" value="RecG/Mfd"/>
</dbReference>
<dbReference type="GO" id="GO:0016787">
    <property type="term" value="F:hydrolase activity"/>
    <property type="evidence" value="ECO:0007669"/>
    <property type="project" value="UniProtKB-KW"/>
</dbReference>
<dbReference type="OrthoDB" id="9804325at2"/>
<evidence type="ECO:0000256" key="4">
    <source>
        <dbReference type="ARBA" id="ARBA00022806"/>
    </source>
</evidence>
<dbReference type="InterPro" id="IPR012340">
    <property type="entry name" value="NA-bd_OB-fold"/>
</dbReference>
<dbReference type="InterPro" id="IPR011545">
    <property type="entry name" value="DEAD/DEAH_box_helicase_dom"/>
</dbReference>
<dbReference type="InterPro" id="IPR014001">
    <property type="entry name" value="Helicase_ATP-bd"/>
</dbReference>
<keyword evidence="13" id="KW-1185">Reference proteome</keyword>
<proteinExistence type="predicted"/>
<name>A0A238YZG7_9ACTN</name>
<dbReference type="PANTHER" id="PTHR47964">
    <property type="entry name" value="ATP-DEPENDENT DNA HELICASE HOMOLOG RECG, CHLOROPLASTIC"/>
    <property type="match status" value="1"/>
</dbReference>
<feature type="domain" description="Helicase C-terminal" evidence="11">
    <location>
        <begin position="838"/>
        <end position="997"/>
    </location>
</feature>
<dbReference type="Pfam" id="PF00270">
    <property type="entry name" value="DEAD"/>
    <property type="match status" value="1"/>
</dbReference>
<dbReference type="InterPro" id="IPR001650">
    <property type="entry name" value="Helicase_C-like"/>
</dbReference>
<dbReference type="Gene3D" id="3.40.50.300">
    <property type="entry name" value="P-loop containing nucleotide triphosphate hydrolases"/>
    <property type="match status" value="3"/>
</dbReference>
<evidence type="ECO:0000259" key="11">
    <source>
        <dbReference type="PROSITE" id="PS51194"/>
    </source>
</evidence>
<dbReference type="InterPro" id="IPR036844">
    <property type="entry name" value="Hint_dom_sf"/>
</dbReference>
<evidence type="ECO:0000313" key="12">
    <source>
        <dbReference type="EMBL" id="SNR76081.1"/>
    </source>
</evidence>
<keyword evidence="3" id="KW-0378">Hydrolase</keyword>
<dbReference type="Pfam" id="PF00271">
    <property type="entry name" value="Helicase_C"/>
    <property type="match status" value="1"/>
</dbReference>
<dbReference type="SUPFAM" id="SSF52540">
    <property type="entry name" value="P-loop containing nucleoside triphosphate hydrolases"/>
    <property type="match status" value="2"/>
</dbReference>
<feature type="domain" description="Helicase ATP-binding" evidence="10">
    <location>
        <begin position="628"/>
        <end position="802"/>
    </location>
</feature>
<dbReference type="Gene3D" id="2.40.50.140">
    <property type="entry name" value="Nucleic acid-binding proteins"/>
    <property type="match status" value="1"/>
</dbReference>
<dbReference type="SUPFAM" id="SSF50249">
    <property type="entry name" value="Nucleic acid-binding proteins"/>
    <property type="match status" value="1"/>
</dbReference>
<dbReference type="InterPro" id="IPR003587">
    <property type="entry name" value="Hint_dom_N"/>
</dbReference>
<dbReference type="InterPro" id="IPR004042">
    <property type="entry name" value="Intein_endonuc_central"/>
</dbReference>
<dbReference type="GO" id="GO:0003678">
    <property type="term" value="F:DNA helicase activity"/>
    <property type="evidence" value="ECO:0007669"/>
    <property type="project" value="TreeGrafter"/>
</dbReference>
<reference evidence="13" key="1">
    <citation type="submission" date="2017-06" db="EMBL/GenBank/DDBJ databases">
        <authorList>
            <person name="Varghese N."/>
            <person name="Submissions S."/>
        </authorList>
    </citation>
    <scope>NUCLEOTIDE SEQUENCE [LARGE SCALE GENOMIC DNA]</scope>
    <source>
        <strain evidence="13">DSM 44485</strain>
    </source>
</reference>
<dbReference type="InterPro" id="IPR033454">
    <property type="entry name" value="RecG_wedge"/>
</dbReference>
<evidence type="ECO:0000256" key="3">
    <source>
        <dbReference type="ARBA" id="ARBA00022801"/>
    </source>
</evidence>
<evidence type="ECO:0000256" key="2">
    <source>
        <dbReference type="ARBA" id="ARBA00022763"/>
    </source>
</evidence>
<keyword evidence="2" id="KW-0227">DNA damage</keyword>
<protein>
    <recommendedName>
        <fullName evidence="8">Probable DNA 3'-5' helicase RecG</fullName>
    </recommendedName>
</protein>
<organism evidence="12 13">
    <name type="scientific">Actinomadura mexicana</name>
    <dbReference type="NCBI Taxonomy" id="134959"/>
    <lineage>
        <taxon>Bacteria</taxon>
        <taxon>Bacillati</taxon>
        <taxon>Actinomycetota</taxon>
        <taxon>Actinomycetes</taxon>
        <taxon>Streptosporangiales</taxon>
        <taxon>Thermomonosporaceae</taxon>
        <taxon>Actinomadura</taxon>
    </lineage>
</organism>
<dbReference type="GO" id="GO:0004519">
    <property type="term" value="F:endonuclease activity"/>
    <property type="evidence" value="ECO:0007669"/>
    <property type="project" value="InterPro"/>
</dbReference>
<dbReference type="SMART" id="SM00306">
    <property type="entry name" value="HintN"/>
    <property type="match status" value="1"/>
</dbReference>
<dbReference type="InterPro" id="IPR027434">
    <property type="entry name" value="Homing_endonucl"/>
</dbReference>
<dbReference type="GO" id="GO:0005524">
    <property type="term" value="F:ATP binding"/>
    <property type="evidence" value="ECO:0007669"/>
    <property type="project" value="UniProtKB-KW"/>
</dbReference>
<dbReference type="InterPro" id="IPR027417">
    <property type="entry name" value="P-loop_NTPase"/>
</dbReference>
<dbReference type="PROSITE" id="PS51192">
    <property type="entry name" value="HELICASE_ATP_BIND_1"/>
    <property type="match status" value="1"/>
</dbReference>
<sequence>MATLDEPLRKVLGDKTANALKKGLDLHTVGDLLHHYPRRYAHRGELTQLSGLQDGEHVTVMAEVVKVQGRSLTRSPGYVLEITVTDGTGELKLSFFGRKGSYRPEKELSPGTRGLFAGKISTYVPRSGRTVRQLTHPQYKVVHEKGAEEAAQEWADEIIPIYPSTKSLPIEAISTSVETVLNQLDLPDDPMPGALLSRRRLIGLREAYEGIHRPSTWDELGRAKARLKWDEAFVVQVALAQRRVAAASLPAKPRPPSFAGIQSEFDARLPFELTEGQRQVGDEIAADLAERHPMHRLLQGDVGAGKAQPLDSEVLTPGGFRRMGDLAMGDEVTTPCGEVTVVSGIFPQGERDVYRLVFSDGTSVECDDEHLWAVKTDTGWHRGSPLQVLTTRELRQDLLRKSGGSQWYVPLVEAPELDSPAERPVDPYLLGLLLGDGFMKDGRVEIPSRDQEIIDAVAELVPEGCRLRREPDRPLDWSIPGMRRGAGNPLIAALRDLGLYGKGAHDTYVPRAYLNAPIKQRHALLQGLLDTDGTLRADGRDVSLVSASKHLAEATAWLTRSLGGYARCRRVRKGGENYWMTSVALPNDYPPFRLSRKAERLRPRSECERRRKGIRAIEYVGRKVVQCISVAHPERLYVSDGWTPTHNTVVAVRAMLQVVDGGGQAALLAPTEVLAQQHHRSITAMLGDLAQAGRIGGAEHATRVALLTGSQGAKARKEALLDAASGAAGIVVGTHALLQETVQFADLGLVVVDEQHRFGVEQRDALREKVDGGRPHVLVMTATPIPRTVAMTVFGDLETSVLGQLPAGRSQIQTHVVPPEKPAFLARTWERIKEEAANGRQVYIVCPRIGGQEGDEGDAVVAEEGDRRSPLGIMEVLPKLEELLDGLRIGVLHGKLHPDEKEAVMRRFTARELDVLLATTVIEVGVDVPNATVMVIMDADRFGVSQLHQLRGRVGRGSLHGLCLLVTDAAAGGKARERLDAVASTTDGFKLSRLDLEQRREGDVLGAAQAGRSSSLRLLTLQRDEDVIRDAREEATALVGSDPDLADHPGLATVLASLLDEERADFLEKT</sequence>
<dbReference type="SUPFAM" id="SSF55608">
    <property type="entry name" value="Homing endonucleases"/>
    <property type="match status" value="1"/>
</dbReference>